<feature type="coiled-coil region" evidence="1">
    <location>
        <begin position="173"/>
        <end position="200"/>
    </location>
</feature>
<accession>U3B5V7</accession>
<proteinExistence type="predicted"/>
<protein>
    <submittedName>
        <fullName evidence="2">Uncharacterized protein</fullName>
    </submittedName>
</protein>
<dbReference type="EMBL" id="BATM01000055">
    <property type="protein sequence ID" value="GAD81300.1"/>
    <property type="molecule type" value="Genomic_DNA"/>
</dbReference>
<evidence type="ECO:0000256" key="1">
    <source>
        <dbReference type="SAM" id="Coils"/>
    </source>
</evidence>
<dbReference type="OrthoDB" id="5909690at2"/>
<evidence type="ECO:0000313" key="3">
    <source>
        <dbReference type="Proteomes" id="UP000016562"/>
    </source>
</evidence>
<comment type="caution">
    <text evidence="2">The sequence shown here is derived from an EMBL/GenBank/DDBJ whole genome shotgun (WGS) entry which is preliminary data.</text>
</comment>
<dbReference type="AlphaFoldDB" id="U3B5V7"/>
<keyword evidence="3" id="KW-1185">Reference proteome</keyword>
<dbReference type="eggNOG" id="ENOG5031P52">
    <property type="taxonomic scope" value="Bacteria"/>
</dbReference>
<name>U3B5V7_9VIBR</name>
<sequence>MENSDLKSKRRNGGEGIYPRALLKFDLSDPDFLELVQSESVNKLHQIQSLLTHKPEIFEPSNNLVWETIVTIANQVRIPLVENTLNHMYPVENGEVSVDNILRLESYDTNLAIYKAIGDAVSVYIDFCYKHFIDSSLSDDDYKLMMESFLCGAQLTTANYESLISAASKLSFHEANEERKKQSEEKAKRAIELRDNLKQAHPTKSDSWIAERVVIKITDELNAQLADDEKKRSVSKKTIQRYFTEANKRQL</sequence>
<reference evidence="2 3" key="1">
    <citation type="submission" date="2013-09" db="EMBL/GenBank/DDBJ databases">
        <title>Whole genome shotgun sequence of Vibrio ezurae NBRC 102218.</title>
        <authorList>
            <person name="Yoshida I."/>
            <person name="Hosoyama A."/>
            <person name="Numata M."/>
            <person name="Hashimoto M."/>
            <person name="Hosoyama Y."/>
            <person name="Tsuchikane K."/>
            <person name="Noguchi M."/>
            <person name="Hirakata S."/>
            <person name="Ichikawa N."/>
            <person name="Ohji S."/>
            <person name="Yamazoe A."/>
            <person name="Fujita N."/>
        </authorList>
    </citation>
    <scope>NUCLEOTIDE SEQUENCE [LARGE SCALE GENOMIC DNA]</scope>
    <source>
        <strain evidence="2 3">NBRC 102218</strain>
    </source>
</reference>
<dbReference type="RefSeq" id="WP_021714997.1">
    <property type="nucleotide sequence ID" value="NZ_BATM01000055.1"/>
</dbReference>
<organism evidence="2 3">
    <name type="scientific">Vibrio ezurae NBRC 102218</name>
    <dbReference type="NCBI Taxonomy" id="1219080"/>
    <lineage>
        <taxon>Bacteria</taxon>
        <taxon>Pseudomonadati</taxon>
        <taxon>Pseudomonadota</taxon>
        <taxon>Gammaproteobacteria</taxon>
        <taxon>Vibrionales</taxon>
        <taxon>Vibrionaceae</taxon>
        <taxon>Vibrio</taxon>
    </lineage>
</organism>
<evidence type="ECO:0000313" key="2">
    <source>
        <dbReference type="EMBL" id="GAD81300.1"/>
    </source>
</evidence>
<keyword evidence="1" id="KW-0175">Coiled coil</keyword>
<dbReference type="Proteomes" id="UP000016562">
    <property type="component" value="Unassembled WGS sequence"/>
</dbReference>
<gene>
    <name evidence="2" type="ORF">VEZ01S_55_00170</name>
</gene>